<feature type="compositionally biased region" description="Polar residues" evidence="11">
    <location>
        <begin position="277"/>
        <end position="295"/>
    </location>
</feature>
<feature type="active site" evidence="10">
    <location>
        <position position="280"/>
    </location>
</feature>
<dbReference type="InterPro" id="IPR036770">
    <property type="entry name" value="Ankyrin_rpt-contain_sf"/>
</dbReference>
<name>A0A1G4KBK9_9SACH</name>
<dbReference type="OrthoDB" id="429841at2759"/>
<dbReference type="PROSITE" id="PS52044">
    <property type="entry name" value="VLRF1"/>
    <property type="match status" value="1"/>
</dbReference>
<evidence type="ECO:0000256" key="11">
    <source>
        <dbReference type="SAM" id="MobiDB-lite"/>
    </source>
</evidence>
<comment type="similarity">
    <text evidence="2 10">Belongs to the ANKZF1/VMS1 family.</text>
</comment>
<dbReference type="GO" id="GO:0036503">
    <property type="term" value="P:ERAD pathway"/>
    <property type="evidence" value="ECO:0007669"/>
    <property type="project" value="TreeGrafter"/>
</dbReference>
<sequence length="620" mass="70773">MVDKTTTVKSNELYIFELQEEILNSLELMIFDSSVTEVTIDKQTDSKSAVNEAEDDTPGLLGCRSCEIGFSSPVSRKLHYKTDYHRFNIKRKINGLPPISLEEFEVLAENDDVESISGSDSNSDSDSEGDIYREDKDKLSAILEDQVAEMKISEDSLAGPESHLNTRSPQIYFKSKILDKNEIFGAYKALFSKVAIERPLESIREWNLTVSSASNHDIPYSALFMVGGGHFAGAIVSHKRLNIKGHMTKNDETLQERAVQFLEHKTFHRYTTRRKQGGSQSAMDNSKGKANSAGSSLRRYNETALRVDIQQLLYHWTPYLKHCKNIFIRAKSTSDRRMFLDSSTCLDKNDMRIRSFPFTTKRPTGHELKKAWCQLAYLHVNEKPQADAKLKSNADEIITVATPAKVQPQVEEDPNVLHTRELISLLKKSKAPLLLSYLRKTELDKNFRFHPQQEYAQTPTMLHYAAQQGLKNMVLILLSNLKCDPTIKNAFGRTPWELSKKKEVQQSFQIARFNLGEDFTDWESSRIGEPVSREEIEALNEKEDKERELEKARLIREELSAAKEKQRLEKESKRGPGKTLVPLISSLQQTTNSLTDDQRMRLMREQRARAAEARMKSNSG</sequence>
<dbReference type="PANTHER" id="PTHR16036:SF2">
    <property type="entry name" value="TRNA ENDONUCLEASE ANKZF1"/>
    <property type="match status" value="1"/>
</dbReference>
<organism evidence="13 14">
    <name type="scientific">Lachancea nothofagi CBS 11611</name>
    <dbReference type="NCBI Taxonomy" id="1266666"/>
    <lineage>
        <taxon>Eukaryota</taxon>
        <taxon>Fungi</taxon>
        <taxon>Dikarya</taxon>
        <taxon>Ascomycota</taxon>
        <taxon>Saccharomycotina</taxon>
        <taxon>Saccharomycetes</taxon>
        <taxon>Saccharomycetales</taxon>
        <taxon>Saccharomycetaceae</taxon>
        <taxon>Lachancea</taxon>
    </lineage>
</organism>
<evidence type="ECO:0000256" key="10">
    <source>
        <dbReference type="PROSITE-ProRule" id="PRU01389"/>
    </source>
</evidence>
<dbReference type="GO" id="GO:0004519">
    <property type="term" value="F:endonuclease activity"/>
    <property type="evidence" value="ECO:0007669"/>
    <property type="project" value="UniProtKB-KW"/>
</dbReference>
<evidence type="ECO:0000313" key="13">
    <source>
        <dbReference type="EMBL" id="SCV01694.1"/>
    </source>
</evidence>
<keyword evidence="14" id="KW-1185">Reference proteome</keyword>
<keyword evidence="6 10" id="KW-0255">Endonuclease</keyword>
<dbReference type="Proteomes" id="UP000189911">
    <property type="component" value="Chromosome F"/>
</dbReference>
<keyword evidence="4 10" id="KW-0540">Nuclease</keyword>
<feature type="region of interest" description="Disordered" evidence="11">
    <location>
        <begin position="564"/>
        <end position="596"/>
    </location>
</feature>
<evidence type="ECO:0000256" key="8">
    <source>
        <dbReference type="ARBA" id="ARBA00023043"/>
    </source>
</evidence>
<dbReference type="InterPro" id="IPR041175">
    <property type="entry name" value="VLRF1/Vms1"/>
</dbReference>
<evidence type="ECO:0000313" key="14">
    <source>
        <dbReference type="Proteomes" id="UP000189911"/>
    </source>
</evidence>
<evidence type="ECO:0000256" key="9">
    <source>
        <dbReference type="ARBA" id="ARBA00023054"/>
    </source>
</evidence>
<dbReference type="Pfam" id="PF18826">
    <property type="entry name" value="bVLRF1"/>
    <property type="match status" value="1"/>
</dbReference>
<dbReference type="Gene3D" id="1.25.40.20">
    <property type="entry name" value="Ankyrin repeat-containing domain"/>
    <property type="match status" value="1"/>
</dbReference>
<evidence type="ECO:0000256" key="2">
    <source>
        <dbReference type="ARBA" id="ARBA00009262"/>
    </source>
</evidence>
<dbReference type="GO" id="GO:0016787">
    <property type="term" value="F:hydrolase activity"/>
    <property type="evidence" value="ECO:0007669"/>
    <property type="project" value="UniProtKB-KW"/>
</dbReference>
<keyword evidence="3 10" id="KW-0963">Cytoplasm</keyword>
<evidence type="ECO:0000256" key="1">
    <source>
        <dbReference type="ARBA" id="ARBA00004496"/>
    </source>
</evidence>
<feature type="compositionally biased region" description="Polar residues" evidence="11">
    <location>
        <begin position="585"/>
        <end position="595"/>
    </location>
</feature>
<gene>
    <name evidence="13" type="ORF">LANO_0F13058G</name>
</gene>
<feature type="region of interest" description="Disordered" evidence="11">
    <location>
        <begin position="272"/>
        <end position="295"/>
    </location>
</feature>
<evidence type="ECO:0000256" key="3">
    <source>
        <dbReference type="ARBA" id="ARBA00022490"/>
    </source>
</evidence>
<dbReference type="InterPro" id="IPR047139">
    <property type="entry name" value="ANKZ1/VMS1"/>
</dbReference>
<dbReference type="SUPFAM" id="SSF48403">
    <property type="entry name" value="Ankyrin repeat"/>
    <property type="match status" value="1"/>
</dbReference>
<evidence type="ECO:0000259" key="12">
    <source>
        <dbReference type="PROSITE" id="PS52044"/>
    </source>
</evidence>
<dbReference type="AlphaFoldDB" id="A0A1G4KBK9"/>
<dbReference type="PANTHER" id="PTHR16036">
    <property type="entry name" value="ANKYRIN REPEAT AND ZINC FINGER DOMAIN-CONTAINING PROTEIN 1"/>
    <property type="match status" value="1"/>
</dbReference>
<reference evidence="14" key="1">
    <citation type="submission" date="2016-03" db="EMBL/GenBank/DDBJ databases">
        <authorList>
            <person name="Devillers Hugo."/>
        </authorList>
    </citation>
    <scope>NUCLEOTIDE SEQUENCE [LARGE SCALE GENOMIC DNA]</scope>
</reference>
<protein>
    <submittedName>
        <fullName evidence="13">LANO_0F13058g1_1</fullName>
    </submittedName>
</protein>
<keyword evidence="7 10" id="KW-0378">Hydrolase</keyword>
<dbReference type="GO" id="GO:0005737">
    <property type="term" value="C:cytoplasm"/>
    <property type="evidence" value="ECO:0007669"/>
    <property type="project" value="UniProtKB-SubCell"/>
</dbReference>
<evidence type="ECO:0000256" key="4">
    <source>
        <dbReference type="ARBA" id="ARBA00022722"/>
    </source>
</evidence>
<evidence type="ECO:0000256" key="5">
    <source>
        <dbReference type="ARBA" id="ARBA00022737"/>
    </source>
</evidence>
<keyword evidence="8" id="KW-0040">ANK repeat</keyword>
<evidence type="ECO:0000256" key="7">
    <source>
        <dbReference type="ARBA" id="ARBA00022801"/>
    </source>
</evidence>
<comment type="subcellular location">
    <subcellularLocation>
        <location evidence="1">Cytoplasm</location>
    </subcellularLocation>
</comment>
<keyword evidence="9" id="KW-0175">Coiled coil</keyword>
<feature type="region of interest" description="Disordered" evidence="11">
    <location>
        <begin position="112"/>
        <end position="131"/>
    </location>
</feature>
<feature type="compositionally biased region" description="Basic and acidic residues" evidence="11">
    <location>
        <begin position="564"/>
        <end position="574"/>
    </location>
</feature>
<feature type="domain" description="VLRF1" evidence="12">
    <location>
        <begin position="217"/>
        <end position="378"/>
    </location>
</feature>
<evidence type="ECO:0000256" key="6">
    <source>
        <dbReference type="ARBA" id="ARBA00022759"/>
    </source>
</evidence>
<comment type="domain">
    <text evidence="10">The VLRF1 domain mediates binding to the 60S ribosomal subunit.</text>
</comment>
<proteinExistence type="inferred from homology"/>
<dbReference type="EMBL" id="LT598452">
    <property type="protein sequence ID" value="SCV01694.1"/>
    <property type="molecule type" value="Genomic_DNA"/>
</dbReference>
<keyword evidence="5" id="KW-0677">Repeat</keyword>
<accession>A0A1G4KBK9</accession>